<dbReference type="Proteomes" id="UP000319792">
    <property type="component" value="Unassembled WGS sequence"/>
</dbReference>
<keyword evidence="2" id="KW-1185">Reference proteome</keyword>
<organism evidence="1 2">
    <name type="scientific">Tsukamurella sputi</name>
    <dbReference type="NCBI Taxonomy" id="2591848"/>
    <lineage>
        <taxon>Bacteria</taxon>
        <taxon>Bacillati</taxon>
        <taxon>Actinomycetota</taxon>
        <taxon>Actinomycetes</taxon>
        <taxon>Mycobacteriales</taxon>
        <taxon>Tsukamurellaceae</taxon>
        <taxon>Tsukamurella</taxon>
    </lineage>
</organism>
<dbReference type="AlphaFoldDB" id="A0A5C5RKV7"/>
<comment type="caution">
    <text evidence="1">The sequence shown here is derived from an EMBL/GenBank/DDBJ whole genome shotgun (WGS) entry which is preliminary data.</text>
</comment>
<reference evidence="1 2" key="1">
    <citation type="submission" date="2019-06" db="EMBL/GenBank/DDBJ databases">
        <authorList>
            <person name="Teng J.L.L."/>
            <person name="Lee H.H."/>
            <person name="Lau S.K.P."/>
            <person name="Woo P.C.Y."/>
        </authorList>
    </citation>
    <scope>NUCLEOTIDE SEQUENCE [LARGE SCALE GENOMIC DNA]</scope>
    <source>
        <strain evidence="1 2">HKU70</strain>
    </source>
</reference>
<dbReference type="EMBL" id="VIGV01000004">
    <property type="protein sequence ID" value="TWS23338.1"/>
    <property type="molecule type" value="Genomic_DNA"/>
</dbReference>
<dbReference type="OrthoDB" id="5187996at2"/>
<accession>A0A5C5RKV7</accession>
<evidence type="ECO:0000313" key="1">
    <source>
        <dbReference type="EMBL" id="TWS23338.1"/>
    </source>
</evidence>
<protein>
    <recommendedName>
        <fullName evidence="3">DUF1801 domain-containing protein</fullName>
    </recommendedName>
</protein>
<evidence type="ECO:0008006" key="3">
    <source>
        <dbReference type="Google" id="ProtNLM"/>
    </source>
</evidence>
<dbReference type="RefSeq" id="WP_146434901.1">
    <property type="nucleotide sequence ID" value="NZ_VIGV01000004.1"/>
</dbReference>
<evidence type="ECO:0000313" key="2">
    <source>
        <dbReference type="Proteomes" id="UP000319792"/>
    </source>
</evidence>
<name>A0A5C5RKV7_9ACTN</name>
<proteinExistence type="predicted"/>
<reference evidence="1 2" key="2">
    <citation type="submission" date="2019-08" db="EMBL/GenBank/DDBJ databases">
        <title>Tsukamurella conjunctivitidis sp. nov., Tsukamurella assacharolytica sp. nov. and Tsukamurella sputae sp. nov. isolated from patients with conjunctivitis, bacteraemia (lymphoma) and respiratory infection (sputum) in Hong Kong.</title>
        <authorList>
            <person name="Fok K.M.N."/>
            <person name="Fong J.Y.H."/>
        </authorList>
    </citation>
    <scope>NUCLEOTIDE SEQUENCE [LARGE SCALE GENOMIC DNA]</scope>
    <source>
        <strain evidence="1 2">HKU70</strain>
    </source>
</reference>
<gene>
    <name evidence="1" type="ORF">FK268_13670</name>
</gene>
<sequence>MEGAFWGTTHQSIIGHGVIDQPRRAPQLPARWLLIGLARQTSHLNLYVNAAEDNQHLAPVYAPTLGKVKAGAASLSFANADRIDTDVLTTMLHHAARLVPPGN</sequence>